<dbReference type="AlphaFoldDB" id="A0A5C7A3T0"/>
<name>A0A5C7A3T0_9GAMM</name>
<keyword evidence="2" id="KW-0732">Signal</keyword>
<comment type="caution">
    <text evidence="3">The sequence shown here is derived from an EMBL/GenBank/DDBJ whole genome shotgun (WGS) entry which is preliminary data.</text>
</comment>
<reference evidence="3 4" key="1">
    <citation type="submission" date="2019-08" db="EMBL/GenBank/DDBJ databases">
        <title>Genome sequence of Psychrobacter frigidicola ACAM304 (type strain).</title>
        <authorList>
            <person name="Bowman J.P."/>
        </authorList>
    </citation>
    <scope>NUCLEOTIDE SEQUENCE [LARGE SCALE GENOMIC DNA]</scope>
    <source>
        <strain evidence="3 4">ACAM 304</strain>
    </source>
</reference>
<organism evidence="3 4">
    <name type="scientific">Psychrobacter frigidicola</name>
    <dbReference type="NCBI Taxonomy" id="45611"/>
    <lineage>
        <taxon>Bacteria</taxon>
        <taxon>Pseudomonadati</taxon>
        <taxon>Pseudomonadota</taxon>
        <taxon>Gammaproteobacteria</taxon>
        <taxon>Moraxellales</taxon>
        <taxon>Moraxellaceae</taxon>
        <taxon>Psychrobacter</taxon>
    </lineage>
</organism>
<keyword evidence="4" id="KW-1185">Reference proteome</keyword>
<evidence type="ECO:0000256" key="1">
    <source>
        <dbReference type="SAM" id="MobiDB-lite"/>
    </source>
</evidence>
<sequence length="104" mass="10614">MNNNAAVTNHKKWLLVTLAAAALTLSACGKKDDSALQSEPGVDAQTSVEQEATGVATANDDVAVASANDGMASADMTNDDVAVATADDSEIIDGTESEEHVSTY</sequence>
<evidence type="ECO:0000313" key="3">
    <source>
        <dbReference type="EMBL" id="TXD97197.1"/>
    </source>
</evidence>
<evidence type="ECO:0000313" key="4">
    <source>
        <dbReference type="Proteomes" id="UP000321903"/>
    </source>
</evidence>
<proteinExistence type="predicted"/>
<evidence type="ECO:0000256" key="2">
    <source>
        <dbReference type="SAM" id="SignalP"/>
    </source>
</evidence>
<dbReference type="Proteomes" id="UP000321903">
    <property type="component" value="Unassembled WGS sequence"/>
</dbReference>
<evidence type="ECO:0008006" key="5">
    <source>
        <dbReference type="Google" id="ProtNLM"/>
    </source>
</evidence>
<feature type="signal peptide" evidence="2">
    <location>
        <begin position="1"/>
        <end position="27"/>
    </location>
</feature>
<gene>
    <name evidence="3" type="ORF">ES754_08665</name>
</gene>
<feature type="chain" id="PRO_5022677864" description="Lipoprotein" evidence="2">
    <location>
        <begin position="28"/>
        <end position="104"/>
    </location>
</feature>
<feature type="region of interest" description="Disordered" evidence="1">
    <location>
        <begin position="32"/>
        <end position="59"/>
    </location>
</feature>
<protein>
    <recommendedName>
        <fullName evidence="5">Lipoprotein</fullName>
    </recommendedName>
</protein>
<accession>A0A5C7A3T0</accession>
<dbReference type="EMBL" id="VORZ01000002">
    <property type="protein sequence ID" value="TXD97197.1"/>
    <property type="molecule type" value="Genomic_DNA"/>
</dbReference>